<proteinExistence type="predicted"/>
<dbReference type="AlphaFoldDB" id="A0A2V1E9G1"/>
<evidence type="ECO:0000256" key="1">
    <source>
        <dbReference type="SAM" id="Phobius"/>
    </source>
</evidence>
<keyword evidence="1" id="KW-0812">Transmembrane</keyword>
<organism evidence="2 3">
    <name type="scientific">Periconia macrospinosa</name>
    <dbReference type="NCBI Taxonomy" id="97972"/>
    <lineage>
        <taxon>Eukaryota</taxon>
        <taxon>Fungi</taxon>
        <taxon>Dikarya</taxon>
        <taxon>Ascomycota</taxon>
        <taxon>Pezizomycotina</taxon>
        <taxon>Dothideomycetes</taxon>
        <taxon>Pleosporomycetidae</taxon>
        <taxon>Pleosporales</taxon>
        <taxon>Massarineae</taxon>
        <taxon>Periconiaceae</taxon>
        <taxon>Periconia</taxon>
    </lineage>
</organism>
<sequence length="162" mass="18661">MRIYLHGHSVWWTPLHRALSDKAVQFVIRELLPVLAVCCSLCLFSLGRLCWPQGGLSLRLHCTDIPISLRNMFPPTEFIVTSISGVPCALPPTGTKAFFAYSVGLNRSSLFHWPVCLHEEAFRLFRHRPWHFLLFSQFSYNVLCFSCFPYCIYGVNTWALLH</sequence>
<keyword evidence="1" id="KW-1133">Transmembrane helix</keyword>
<evidence type="ECO:0000313" key="3">
    <source>
        <dbReference type="Proteomes" id="UP000244855"/>
    </source>
</evidence>
<dbReference type="EMBL" id="KZ805305">
    <property type="protein sequence ID" value="PVI07163.1"/>
    <property type="molecule type" value="Genomic_DNA"/>
</dbReference>
<keyword evidence="3" id="KW-1185">Reference proteome</keyword>
<dbReference type="Proteomes" id="UP000244855">
    <property type="component" value="Unassembled WGS sequence"/>
</dbReference>
<name>A0A2V1E9G1_9PLEO</name>
<accession>A0A2V1E9G1</accession>
<feature type="transmembrane region" description="Helical" evidence="1">
    <location>
        <begin position="132"/>
        <end position="155"/>
    </location>
</feature>
<reference evidence="2 3" key="1">
    <citation type="journal article" date="2018" name="Sci. Rep.">
        <title>Comparative genomics provides insights into the lifestyle and reveals functional heterogeneity of dark septate endophytic fungi.</title>
        <authorList>
            <person name="Knapp D.G."/>
            <person name="Nemeth J.B."/>
            <person name="Barry K."/>
            <person name="Hainaut M."/>
            <person name="Henrissat B."/>
            <person name="Johnson J."/>
            <person name="Kuo A."/>
            <person name="Lim J.H.P."/>
            <person name="Lipzen A."/>
            <person name="Nolan M."/>
            <person name="Ohm R.A."/>
            <person name="Tamas L."/>
            <person name="Grigoriev I.V."/>
            <person name="Spatafora J.W."/>
            <person name="Nagy L.G."/>
            <person name="Kovacs G.M."/>
        </authorList>
    </citation>
    <scope>NUCLEOTIDE SEQUENCE [LARGE SCALE GENOMIC DNA]</scope>
    <source>
        <strain evidence="2 3">DSE2036</strain>
    </source>
</reference>
<evidence type="ECO:0000313" key="2">
    <source>
        <dbReference type="EMBL" id="PVI07163.1"/>
    </source>
</evidence>
<keyword evidence="1" id="KW-0472">Membrane</keyword>
<gene>
    <name evidence="2" type="ORF">DM02DRAFT_354795</name>
</gene>
<protein>
    <submittedName>
        <fullName evidence="2">Uncharacterized protein</fullName>
    </submittedName>
</protein>